<dbReference type="InterPro" id="IPR038694">
    <property type="entry name" value="DUF427_sf"/>
</dbReference>
<dbReference type="Proteomes" id="UP000503336">
    <property type="component" value="Chromosome"/>
</dbReference>
<dbReference type="AlphaFoldDB" id="A0A7M3T685"/>
<name>A0A7M3T685_9RHOB</name>
<keyword evidence="3" id="KW-1185">Reference proteome</keyword>
<proteinExistence type="predicted"/>
<organism evidence="2 3">
    <name type="scientific">Pikeienuella piscinae</name>
    <dbReference type="NCBI Taxonomy" id="2748098"/>
    <lineage>
        <taxon>Bacteria</taxon>
        <taxon>Pseudomonadati</taxon>
        <taxon>Pseudomonadota</taxon>
        <taxon>Alphaproteobacteria</taxon>
        <taxon>Rhodobacterales</taxon>
        <taxon>Paracoccaceae</taxon>
        <taxon>Pikeienuella</taxon>
    </lineage>
</organism>
<gene>
    <name evidence="2" type="ORF">G5B40_19940</name>
</gene>
<evidence type="ECO:0000259" key="1">
    <source>
        <dbReference type="Pfam" id="PF04248"/>
    </source>
</evidence>
<evidence type="ECO:0000313" key="3">
    <source>
        <dbReference type="Proteomes" id="UP000503336"/>
    </source>
</evidence>
<dbReference type="RefSeq" id="WP_165102586.1">
    <property type="nucleotide sequence ID" value="NZ_CP049056.1"/>
</dbReference>
<dbReference type="Pfam" id="PF04248">
    <property type="entry name" value="NTP_transf_9"/>
    <property type="match status" value="1"/>
</dbReference>
<dbReference type="Gene3D" id="2.170.150.40">
    <property type="entry name" value="Domain of unknown function (DUF427)"/>
    <property type="match status" value="1"/>
</dbReference>
<dbReference type="InterPro" id="IPR007361">
    <property type="entry name" value="DUF427"/>
</dbReference>
<evidence type="ECO:0000313" key="2">
    <source>
        <dbReference type="EMBL" id="QIE57516.1"/>
    </source>
</evidence>
<feature type="domain" description="DUF427" evidence="1">
    <location>
        <begin position="34"/>
        <end position="128"/>
    </location>
</feature>
<dbReference type="PANTHER" id="PTHR34310">
    <property type="entry name" value="DUF427 DOMAIN PROTEIN (AFU_ORTHOLOGUE AFUA_3G02220)"/>
    <property type="match status" value="1"/>
</dbReference>
<dbReference type="KEGG" id="hdh:G5B40_19940"/>
<dbReference type="PANTHER" id="PTHR34310:SF9">
    <property type="entry name" value="BLR5716 PROTEIN"/>
    <property type="match status" value="1"/>
</dbReference>
<dbReference type="EMBL" id="CP049056">
    <property type="protein sequence ID" value="QIE57516.1"/>
    <property type="molecule type" value="Genomic_DNA"/>
</dbReference>
<sequence>MPDSAITMSEHTIHNPAEPRHFMRLRPMTGRARALRDDTVLADASNAVHMIEVGKDVYAPLVYFPEVAIRARLRRNTKSTHCPLKGDAAYFDLLDETGAVAVENIAWTYPEPFDFATDLKGLIAFYPEHVIIETRGV</sequence>
<accession>A0A7M3T685</accession>
<reference evidence="2 3" key="1">
    <citation type="submission" date="2020-02" db="EMBL/GenBank/DDBJ databases">
        <title>complete genome sequence of Rhodobacteraceae bacterium.</title>
        <authorList>
            <person name="Park J."/>
            <person name="Kim Y.-S."/>
            <person name="Kim K.-H."/>
        </authorList>
    </citation>
    <scope>NUCLEOTIDE SEQUENCE [LARGE SCALE GENOMIC DNA]</scope>
    <source>
        <strain evidence="2 3">RR4-56</strain>
    </source>
</reference>
<protein>
    <submittedName>
        <fullName evidence="2">DUF427 domain-containing protein</fullName>
    </submittedName>
</protein>